<evidence type="ECO:0000313" key="18">
    <source>
        <dbReference type="EMBL" id="QJT32612.1"/>
    </source>
</evidence>
<evidence type="ECO:0000313" key="16">
    <source>
        <dbReference type="EMBL" id="MDX7921070.1"/>
    </source>
</evidence>
<evidence type="ECO:0000256" key="2">
    <source>
        <dbReference type="ARBA" id="ARBA00022448"/>
    </source>
</evidence>
<keyword evidence="22" id="KW-1185">Reference proteome</keyword>
<keyword evidence="2 13" id="KW-0813">Transport</keyword>
<dbReference type="PANTHER" id="PTHR15184:SF71">
    <property type="entry name" value="ATP SYNTHASE SUBUNIT BETA, MITOCHONDRIAL"/>
    <property type="match status" value="1"/>
</dbReference>
<dbReference type="EMBL" id="CP038444">
    <property type="protein sequence ID" value="QJT32612.1"/>
    <property type="molecule type" value="Genomic_DNA"/>
</dbReference>
<keyword evidence="9 13" id="KW-0472">Membrane</keyword>
<dbReference type="Proteomes" id="UP000502006">
    <property type="component" value="Chromosome"/>
</dbReference>
<feature type="binding site" evidence="13">
    <location>
        <begin position="152"/>
        <end position="159"/>
    </location>
    <ligand>
        <name>ATP</name>
        <dbReference type="ChEBI" id="CHEBI:30616"/>
    </ligand>
</feature>
<evidence type="ECO:0000256" key="10">
    <source>
        <dbReference type="ARBA" id="ARBA00023196"/>
    </source>
</evidence>
<dbReference type="PROSITE" id="PS00152">
    <property type="entry name" value="ATPASE_ALPHA_BETA"/>
    <property type="match status" value="1"/>
</dbReference>
<dbReference type="EMBL" id="JAJVCY010000012">
    <property type="protein sequence ID" value="MCV3288407.1"/>
    <property type="molecule type" value="Genomic_DNA"/>
</dbReference>
<dbReference type="RefSeq" id="WP_041206630.1">
    <property type="nucleotide sequence ID" value="NZ_AP022188.1"/>
</dbReference>
<evidence type="ECO:0000256" key="7">
    <source>
        <dbReference type="ARBA" id="ARBA00022967"/>
    </source>
</evidence>
<dbReference type="Proteomes" id="UP001208651">
    <property type="component" value="Unassembled WGS sequence"/>
</dbReference>
<dbReference type="EMBL" id="JAWZXF010000004">
    <property type="protein sequence ID" value="MDX7921070.1"/>
    <property type="molecule type" value="Genomic_DNA"/>
</dbReference>
<dbReference type="InterPro" id="IPR020003">
    <property type="entry name" value="ATPase_a/bsu_AS"/>
</dbReference>
<dbReference type="InterPro" id="IPR024034">
    <property type="entry name" value="ATPase_F1/V1_b/a_C"/>
</dbReference>
<accession>A0A6M4ZD02</accession>
<dbReference type="InterPro" id="IPR000194">
    <property type="entry name" value="ATPase_F1/V1/A1_a/bsu_nucl-bd"/>
</dbReference>
<dbReference type="GO" id="GO:0005524">
    <property type="term" value="F:ATP binding"/>
    <property type="evidence" value="ECO:0007669"/>
    <property type="project" value="UniProtKB-UniRule"/>
</dbReference>
<dbReference type="InterPro" id="IPR055190">
    <property type="entry name" value="ATP-synt_VA_C"/>
</dbReference>
<dbReference type="GO" id="GO:0045259">
    <property type="term" value="C:proton-transporting ATP synthase complex"/>
    <property type="evidence" value="ECO:0007669"/>
    <property type="project" value="UniProtKB-KW"/>
</dbReference>
<proteinExistence type="inferred from homology"/>
<evidence type="ECO:0000256" key="13">
    <source>
        <dbReference type="HAMAP-Rule" id="MF_01347"/>
    </source>
</evidence>
<dbReference type="Pfam" id="PF00006">
    <property type="entry name" value="ATP-synt_ab"/>
    <property type="match status" value="1"/>
</dbReference>
<dbReference type="InterPro" id="IPR003593">
    <property type="entry name" value="AAA+_ATPase"/>
</dbReference>
<dbReference type="AlphaFoldDB" id="A0A6M4ZD02"/>
<keyword evidence="7 13" id="KW-1278">Translocase</keyword>
<evidence type="ECO:0000256" key="9">
    <source>
        <dbReference type="ARBA" id="ARBA00023136"/>
    </source>
</evidence>
<dbReference type="HAMAP" id="MF_01347">
    <property type="entry name" value="ATP_synth_beta_bact"/>
    <property type="match status" value="1"/>
</dbReference>
<dbReference type="Proteomes" id="UP001285835">
    <property type="component" value="Unassembled WGS sequence"/>
</dbReference>
<evidence type="ECO:0000256" key="11">
    <source>
        <dbReference type="ARBA" id="ARBA00023310"/>
    </source>
</evidence>
<comment type="catalytic activity">
    <reaction evidence="13">
        <text>ATP + H2O + 4 H(+)(in) = ADP + phosphate + 5 H(+)(out)</text>
        <dbReference type="Rhea" id="RHEA:57720"/>
        <dbReference type="ChEBI" id="CHEBI:15377"/>
        <dbReference type="ChEBI" id="CHEBI:15378"/>
        <dbReference type="ChEBI" id="CHEBI:30616"/>
        <dbReference type="ChEBI" id="CHEBI:43474"/>
        <dbReference type="ChEBI" id="CHEBI:456216"/>
        <dbReference type="EC" id="7.1.2.2"/>
    </reaction>
</comment>
<gene>
    <name evidence="13 17" type="primary">atpD</name>
    <name evidence="18" type="ORF">E4186_22380</name>
    <name evidence="19" type="ORF">E4188_08055</name>
    <name evidence="17" type="ORF">GWI30_21690</name>
    <name evidence="15" type="ORF">LZT28_09065</name>
    <name evidence="16" type="ORF">SJS82_03890</name>
</gene>
<dbReference type="GO" id="GO:0005886">
    <property type="term" value="C:plasma membrane"/>
    <property type="evidence" value="ECO:0007669"/>
    <property type="project" value="UniProtKB-SubCell"/>
</dbReference>
<dbReference type="EMBL" id="CP038448">
    <property type="protein sequence ID" value="QJT38485.1"/>
    <property type="molecule type" value="Genomic_DNA"/>
</dbReference>
<dbReference type="GeneID" id="69411353"/>
<keyword evidence="4 13" id="KW-0547">Nucleotide-binding</keyword>
<evidence type="ECO:0000256" key="1">
    <source>
        <dbReference type="ARBA" id="ARBA00004170"/>
    </source>
</evidence>
<dbReference type="InterPro" id="IPR050053">
    <property type="entry name" value="ATPase_alpha/beta_chains"/>
</dbReference>
<keyword evidence="6 13" id="KW-0067">ATP-binding</keyword>
<dbReference type="CDD" id="cd01133">
    <property type="entry name" value="F1-ATPase_beta_CD"/>
    <property type="match status" value="1"/>
</dbReference>
<evidence type="ECO:0000256" key="6">
    <source>
        <dbReference type="ARBA" id="ARBA00022840"/>
    </source>
</evidence>
<evidence type="ECO:0000313" key="15">
    <source>
        <dbReference type="EMBL" id="MCV3288407.1"/>
    </source>
</evidence>
<keyword evidence="10 13" id="KW-0139">CF(1)</keyword>
<organism evidence="17 20">
    <name type="scientific">Aeromonas media</name>
    <dbReference type="NCBI Taxonomy" id="651"/>
    <lineage>
        <taxon>Bacteria</taxon>
        <taxon>Pseudomonadati</taxon>
        <taxon>Pseudomonadota</taxon>
        <taxon>Gammaproteobacteria</taxon>
        <taxon>Aeromonadales</taxon>
        <taxon>Aeromonadaceae</taxon>
        <taxon>Aeromonas</taxon>
    </lineage>
</organism>
<dbReference type="SUPFAM" id="SSF50615">
    <property type="entry name" value="N-terminal domain of alpha and beta subunits of F1 ATP synthase"/>
    <property type="match status" value="1"/>
</dbReference>
<comment type="function">
    <text evidence="13">Produces ATP from ADP in the presence of a proton gradient across the membrane. The catalytic sites are hosted primarily by the beta subunits.</text>
</comment>
<evidence type="ECO:0000313" key="20">
    <source>
        <dbReference type="Proteomes" id="UP000463871"/>
    </source>
</evidence>
<dbReference type="Pfam" id="PF22919">
    <property type="entry name" value="ATP-synt_VA_C"/>
    <property type="match status" value="1"/>
</dbReference>
<reference evidence="21 22" key="1">
    <citation type="submission" date="2019-03" db="EMBL/GenBank/DDBJ databases">
        <title>Novel transposon Tn6433 accelerates the dissemination of tet(E) in Aeromonas from aerobic biofilm under oxytetracycline stress.</title>
        <authorList>
            <person name="Shi Y."/>
            <person name="Tian Z."/>
            <person name="Zhang Y."/>
            <person name="Zhang H."/>
            <person name="Yang M."/>
        </authorList>
    </citation>
    <scope>NUCLEOTIDE SEQUENCE [LARGE SCALE GENOMIC DNA]</scope>
    <source>
        <strain evidence="19 22">R50-22</strain>
        <strain evidence="18 21">T5-8</strain>
    </source>
</reference>
<dbReference type="Gene3D" id="3.40.50.300">
    <property type="entry name" value="P-loop containing nucleotide triphosphate hydrolases"/>
    <property type="match status" value="1"/>
</dbReference>
<dbReference type="InterPro" id="IPR004100">
    <property type="entry name" value="ATPase_F1/V1/A1_a/bsu_N"/>
</dbReference>
<dbReference type="SUPFAM" id="SSF47917">
    <property type="entry name" value="C-terminal domain of alpha and beta subunits of F1 ATP synthase"/>
    <property type="match status" value="1"/>
</dbReference>
<evidence type="ECO:0000259" key="14">
    <source>
        <dbReference type="SMART" id="SM00382"/>
    </source>
</evidence>
<reference evidence="16" key="4">
    <citation type="submission" date="2023-11" db="EMBL/GenBank/DDBJ databases">
        <title>WGS of Aeromonas in Northern Israel.</title>
        <authorList>
            <person name="Hershko Y."/>
        </authorList>
    </citation>
    <scope>NUCLEOTIDE SEQUENCE</scope>
    <source>
        <strain evidence="16">02297</strain>
    </source>
</reference>
<keyword evidence="3 13" id="KW-1003">Cell membrane</keyword>
<evidence type="ECO:0000256" key="8">
    <source>
        <dbReference type="ARBA" id="ARBA00023065"/>
    </source>
</evidence>
<dbReference type="FunFam" id="1.10.1140.10:FF:000001">
    <property type="entry name" value="ATP synthase subunit beta"/>
    <property type="match status" value="1"/>
</dbReference>
<dbReference type="InterPro" id="IPR036121">
    <property type="entry name" value="ATPase_F1/V1/A1_a/bsu_N_sf"/>
</dbReference>
<dbReference type="CDD" id="cd18110">
    <property type="entry name" value="ATP-synt_F1_beta_C"/>
    <property type="match status" value="1"/>
</dbReference>
<evidence type="ECO:0000313" key="21">
    <source>
        <dbReference type="Proteomes" id="UP000502006"/>
    </source>
</evidence>
<comment type="similarity">
    <text evidence="12">Belongs to the ATPase alpha/beta chains family. T3SS ATPase subfamily.</text>
</comment>
<evidence type="ECO:0000313" key="19">
    <source>
        <dbReference type="EMBL" id="QJT38485.1"/>
    </source>
</evidence>
<dbReference type="InterPro" id="IPR027417">
    <property type="entry name" value="P-loop_NTPase"/>
</dbReference>
<reference evidence="15" key="3">
    <citation type="submission" date="2022-01" db="EMBL/GenBank/DDBJ databases">
        <title>Comparison of Fish pathogen Aeromonas spp.</title>
        <authorList>
            <person name="Dubey S."/>
            <person name="Sorum H."/>
            <person name="Munangandu H.M."/>
        </authorList>
    </citation>
    <scope>NUCLEOTIDE SEQUENCE</scope>
    <source>
        <strain evidence="15">SD/21-15</strain>
    </source>
</reference>
<dbReference type="NCBIfam" id="TIGR01039">
    <property type="entry name" value="atpD"/>
    <property type="match status" value="1"/>
</dbReference>
<evidence type="ECO:0000256" key="12">
    <source>
        <dbReference type="ARBA" id="ARBA00024342"/>
    </source>
</evidence>
<dbReference type="InterPro" id="IPR005722">
    <property type="entry name" value="ATP_synth_F1_bsu"/>
</dbReference>
<evidence type="ECO:0000313" key="17">
    <source>
        <dbReference type="EMBL" id="QHQ53184.1"/>
    </source>
</evidence>
<evidence type="ECO:0000313" key="22">
    <source>
        <dbReference type="Proteomes" id="UP000502657"/>
    </source>
</evidence>
<dbReference type="EC" id="7.1.2.2" evidence="13"/>
<dbReference type="CDD" id="cd18115">
    <property type="entry name" value="ATP-synt_F1_beta_N"/>
    <property type="match status" value="1"/>
</dbReference>
<dbReference type="Gene3D" id="1.10.1140.10">
    <property type="entry name" value="Bovine Mitochondrial F1-atpase, Atp Synthase Beta Chain, Chain D, domain 3"/>
    <property type="match status" value="1"/>
</dbReference>
<dbReference type="FunFam" id="3.40.50.300:FF:000004">
    <property type="entry name" value="ATP synthase subunit beta"/>
    <property type="match status" value="1"/>
</dbReference>
<dbReference type="Gene3D" id="2.40.10.170">
    <property type="match status" value="1"/>
</dbReference>
<dbReference type="Proteomes" id="UP000502657">
    <property type="component" value="Chromosome"/>
</dbReference>
<evidence type="ECO:0000256" key="4">
    <source>
        <dbReference type="ARBA" id="ARBA00022741"/>
    </source>
</evidence>
<protein>
    <recommendedName>
        <fullName evidence="13">ATP synthase subunit beta</fullName>
        <ecNumber evidence="13">7.1.2.2</ecNumber>
    </recommendedName>
    <alternativeName>
        <fullName evidence="13">ATP synthase F1 sector subunit beta</fullName>
    </alternativeName>
    <alternativeName>
        <fullName evidence="13">F-ATPase subunit beta</fullName>
    </alternativeName>
</protein>
<dbReference type="EMBL" id="CP047962">
    <property type="protein sequence ID" value="QHQ53184.1"/>
    <property type="molecule type" value="Genomic_DNA"/>
</dbReference>
<name>A0A6M4ZD02_AERME</name>
<dbReference type="SMART" id="SM00382">
    <property type="entry name" value="AAA"/>
    <property type="match status" value="1"/>
</dbReference>
<evidence type="ECO:0000256" key="3">
    <source>
        <dbReference type="ARBA" id="ARBA00022475"/>
    </source>
</evidence>
<keyword evidence="8 13" id="KW-0406">Ion transport</keyword>
<sequence length="462" mass="50316">MSNGFIVQIIGAVVDIEFPQNAVPQVYDALKVISEGQGQGLVLEVQQQIGGGVVRCITMGSSDGLRRGLEVVNSGKAIQVPVGTSTLGRIMNVLGEPIDEKGPIGEEERWSIHREAPSYEDQSNSAELLETGIKVIDLVCPFAKGGKVGLFGGAGVGKTVNMMELIRNIAIEHSGYSVFAGVGERTREGNDFYHEMMESNVLDKVSLVYGQMNEPPGNRLRVALTGLTMAEKFRDEGRDVLFFVDNIYRYTLAGTEVSALLGRMPSAVGYQPTLAEEMGVLQERITSTKTGSITSVQAVYVPADDLTDPSPATTFAHLDATIVLSRQIAALGIYPAVDPLDSTSRQLDPLVVGKDHYETARGVQIVLQRYKELKDIIAILGMDELSEEDKLTVSRARKIERFLSQPFFVAEVFTGSSGKYVPLKETIRGFQGILKGEYDDLPEQAFYMVGGIDEVVEKAKKL</sequence>
<keyword evidence="11 13" id="KW-0066">ATP synthesis</keyword>
<comment type="subcellular location">
    <subcellularLocation>
        <location evidence="13">Cell membrane</location>
        <topology evidence="13">Peripheral membrane protein</topology>
    </subcellularLocation>
    <subcellularLocation>
        <location evidence="1">Membrane</location>
        <topology evidence="1">Peripheral membrane protein</topology>
    </subcellularLocation>
</comment>
<dbReference type="Proteomes" id="UP000463871">
    <property type="component" value="Chromosome"/>
</dbReference>
<dbReference type="GO" id="GO:0046933">
    <property type="term" value="F:proton-transporting ATP synthase activity, rotational mechanism"/>
    <property type="evidence" value="ECO:0007669"/>
    <property type="project" value="UniProtKB-UniRule"/>
</dbReference>
<reference evidence="17 20" key="2">
    <citation type="submission" date="2020-01" db="EMBL/GenBank/DDBJ databases">
        <title>Complete genome of Aeromonas media MC64.</title>
        <authorList>
            <person name="Cao G."/>
            <person name="Fu J."/>
            <person name="Zhong C."/>
        </authorList>
    </citation>
    <scope>NUCLEOTIDE SEQUENCE [LARGE SCALE GENOMIC DNA]</scope>
    <source>
        <strain evidence="17 20">MC64</strain>
    </source>
</reference>
<keyword evidence="5 13" id="KW-0375">Hydrogen ion transport</keyword>
<evidence type="ECO:0000256" key="5">
    <source>
        <dbReference type="ARBA" id="ARBA00022781"/>
    </source>
</evidence>
<feature type="domain" description="AAA+ ATPase" evidence="14">
    <location>
        <begin position="144"/>
        <end position="329"/>
    </location>
</feature>
<dbReference type="Pfam" id="PF02874">
    <property type="entry name" value="ATP-synt_ab_N"/>
    <property type="match status" value="1"/>
</dbReference>
<dbReference type="PANTHER" id="PTHR15184">
    <property type="entry name" value="ATP SYNTHASE"/>
    <property type="match status" value="1"/>
</dbReference>
<dbReference type="SUPFAM" id="SSF52540">
    <property type="entry name" value="P-loop containing nucleoside triphosphate hydrolases"/>
    <property type="match status" value="1"/>
</dbReference>